<dbReference type="InterPro" id="IPR029069">
    <property type="entry name" value="HotDog_dom_sf"/>
</dbReference>
<dbReference type="OrthoDB" id="46529at2759"/>
<feature type="domain" description="Thioesterase" evidence="2">
    <location>
        <begin position="56"/>
        <end position="126"/>
    </location>
</feature>
<comment type="similarity">
    <text evidence="1">Belongs to the thioesterase PaaI family.</text>
</comment>
<dbReference type="InterPro" id="IPR006683">
    <property type="entry name" value="Thioestr_dom"/>
</dbReference>
<dbReference type="AlphaFoldDB" id="A0A8H8UCT7"/>
<protein>
    <submittedName>
        <fullName evidence="3">Putative esterase</fullName>
    </submittedName>
</protein>
<keyword evidence="4" id="KW-1185">Reference proteome</keyword>
<comment type="caution">
    <text evidence="3">The sequence shown here is derived from an EMBL/GenBank/DDBJ whole genome shotgun (WGS) entry which is preliminary data.</text>
</comment>
<gene>
    <name evidence="3" type="ORF">LSUB1_G001858</name>
</gene>
<dbReference type="Pfam" id="PF03061">
    <property type="entry name" value="4HBT"/>
    <property type="match status" value="1"/>
</dbReference>
<dbReference type="PANTHER" id="PTHR21660:SF11">
    <property type="entry name" value="FAMILY PROTEIN, PUTATIVE (AFU_ORTHOLOGUE AFUA_4G04355)-RELATED"/>
    <property type="match status" value="1"/>
</dbReference>
<organism evidence="3 4">
    <name type="scientific">Lachnellula subtilissima</name>
    <dbReference type="NCBI Taxonomy" id="602034"/>
    <lineage>
        <taxon>Eukaryota</taxon>
        <taxon>Fungi</taxon>
        <taxon>Dikarya</taxon>
        <taxon>Ascomycota</taxon>
        <taxon>Pezizomycotina</taxon>
        <taxon>Leotiomycetes</taxon>
        <taxon>Helotiales</taxon>
        <taxon>Lachnaceae</taxon>
        <taxon>Lachnellula</taxon>
    </lineage>
</organism>
<accession>A0A8H8UCT7</accession>
<evidence type="ECO:0000259" key="2">
    <source>
        <dbReference type="Pfam" id="PF03061"/>
    </source>
</evidence>
<dbReference type="Gene3D" id="3.10.129.10">
    <property type="entry name" value="Hotdog Thioesterase"/>
    <property type="match status" value="1"/>
</dbReference>
<evidence type="ECO:0000313" key="3">
    <source>
        <dbReference type="EMBL" id="TVY40063.1"/>
    </source>
</evidence>
<evidence type="ECO:0000313" key="4">
    <source>
        <dbReference type="Proteomes" id="UP000462212"/>
    </source>
</evidence>
<dbReference type="InterPro" id="IPR039298">
    <property type="entry name" value="ACOT13"/>
</dbReference>
<dbReference type="Proteomes" id="UP000462212">
    <property type="component" value="Unassembled WGS sequence"/>
</dbReference>
<dbReference type="EMBL" id="QGMJ01000196">
    <property type="protein sequence ID" value="TVY40063.1"/>
    <property type="molecule type" value="Genomic_DNA"/>
</dbReference>
<reference evidence="3 4" key="1">
    <citation type="submission" date="2018-05" db="EMBL/GenBank/DDBJ databases">
        <title>Genome sequencing and assembly of the regulated plant pathogen Lachnellula willkommii and related sister species for the development of diagnostic species identification markers.</title>
        <authorList>
            <person name="Giroux E."/>
            <person name="Bilodeau G."/>
        </authorList>
    </citation>
    <scope>NUCLEOTIDE SEQUENCE [LARGE SCALE GENOMIC DNA]</scope>
    <source>
        <strain evidence="3 4">CBS 197.66</strain>
    </source>
</reference>
<dbReference type="CDD" id="cd03443">
    <property type="entry name" value="PaaI_thioesterase"/>
    <property type="match status" value="1"/>
</dbReference>
<dbReference type="GO" id="GO:0047617">
    <property type="term" value="F:fatty acyl-CoA hydrolase activity"/>
    <property type="evidence" value="ECO:0007669"/>
    <property type="project" value="InterPro"/>
</dbReference>
<evidence type="ECO:0000256" key="1">
    <source>
        <dbReference type="ARBA" id="ARBA00008324"/>
    </source>
</evidence>
<dbReference type="PANTHER" id="PTHR21660">
    <property type="entry name" value="THIOESTERASE SUPERFAMILY MEMBER-RELATED"/>
    <property type="match status" value="1"/>
</dbReference>
<sequence>MASTIELDHVKAVWQHMRSNSPIYNFLLSELEVVSATKGSVTSHLTLGPKQMNSSGTIHGAVSAAIVDMSGGLAICSHGLEKSGASIDIHVTYIGQAHVGETIAIESTANKVGRSMAFTTIRICKLVDGKPGPLVMETCKICAQELKIELEPDDFDEATSSTVGAGQTAPDDLLLTCGCHYHWQCLLDESPQIAISMQCPSCSSSIISGATSEQPQVITRYHNEGGVQENLDILPLITEEAYLDANPAARPARAYLTMCAEGDVAGVVELLKAIEEDRDEDDMSPAELLRYQDPLDEMKTGLHMAIEKNQQEAAWLLLWLASSLPTAAFPDEVTQAAQVMNAGRETADATDIRSLRDVQHRTAEDWAQNMGGVWAGLAGEGVLRG</sequence>
<dbReference type="SUPFAM" id="SSF54637">
    <property type="entry name" value="Thioesterase/thiol ester dehydrase-isomerase"/>
    <property type="match status" value="1"/>
</dbReference>
<dbReference type="FunFam" id="3.10.129.10:FF:000033">
    <property type="entry name" value="acyl-coenzyme A thioesterase 13"/>
    <property type="match status" value="1"/>
</dbReference>
<proteinExistence type="inferred from homology"/>
<name>A0A8H8UCT7_9HELO</name>